<dbReference type="VEuPathDB" id="CryptoDB:Vbra_12625"/>
<evidence type="ECO:0000313" key="2">
    <source>
        <dbReference type="Proteomes" id="UP000041254"/>
    </source>
</evidence>
<dbReference type="PhylomeDB" id="A0A0G4EQ70"/>
<dbReference type="EMBL" id="CDMY01000283">
    <property type="protein sequence ID" value="CEL99557.1"/>
    <property type="molecule type" value="Genomic_DNA"/>
</dbReference>
<dbReference type="InParanoid" id="A0A0G4EQ70"/>
<sequence>MDQFTPSLIRSSFIAKLAEAENVPSLSSQLDSVSKRIHEASPTTDPGQQKATRLRKLLPPLAKGAKLLHPPLLAIIQSARSRRCRRWATIAFSKLLQAGYPFCFRSAQPDVVKQLLDNMALLLPTDASAPSAVDEAIYIILCEATTLTVGGEIAPVMDMIQQRASMDYRDIIATKHEAFLRRAETLLRYGREAGKAGVFISCFHVPSTPASCPVGTWMRFLGVAIDLVIEGPAEEHGVVVDGARKVAEINVDVAVANGRDAELFAAIEEHLVPRVGRLVEVMTTSQDVDTKRGAMNMIGCMFSLAHPSYEKHYANSAIQARVDEVLSEPVRVLLAHPCALKTMASLLKTAGAAVDVDDEQAVTFNIIDPMFIPVHLSEPSFHKHAKEHVHAAIEAGFVPAIVSLIRDDRLLKMERLTKPFLMGCTNGLLKMSQCDEKVARDKTVASVCCDLLAKHARGDIDILMTSDDTKVLQSPLNNIMSIISEFVAYGDRQVERGKIATNVFRIYVFKVFEQLDLLYKEPSKYREERDAIRTADAITAAFATGQFGPHRGGSFFTCRP</sequence>
<proteinExistence type="predicted"/>
<dbReference type="Proteomes" id="UP000041254">
    <property type="component" value="Unassembled WGS sequence"/>
</dbReference>
<accession>A0A0G4EQ70</accession>
<dbReference type="AlphaFoldDB" id="A0A0G4EQ70"/>
<gene>
    <name evidence="1" type="ORF">Vbra_12625</name>
</gene>
<organism evidence="1 2">
    <name type="scientific">Vitrella brassicaformis (strain CCMP3155)</name>
    <dbReference type="NCBI Taxonomy" id="1169540"/>
    <lineage>
        <taxon>Eukaryota</taxon>
        <taxon>Sar</taxon>
        <taxon>Alveolata</taxon>
        <taxon>Colpodellida</taxon>
        <taxon>Vitrellaceae</taxon>
        <taxon>Vitrella</taxon>
    </lineage>
</organism>
<dbReference type="SUPFAM" id="SSF48371">
    <property type="entry name" value="ARM repeat"/>
    <property type="match status" value="1"/>
</dbReference>
<reference evidence="1 2" key="1">
    <citation type="submission" date="2014-11" db="EMBL/GenBank/DDBJ databases">
        <authorList>
            <person name="Zhu J."/>
            <person name="Qi W."/>
            <person name="Song R."/>
        </authorList>
    </citation>
    <scope>NUCLEOTIDE SEQUENCE [LARGE SCALE GENOMIC DNA]</scope>
</reference>
<dbReference type="InterPro" id="IPR016024">
    <property type="entry name" value="ARM-type_fold"/>
</dbReference>
<evidence type="ECO:0000313" key="1">
    <source>
        <dbReference type="EMBL" id="CEL99557.1"/>
    </source>
</evidence>
<name>A0A0G4EQ70_VITBC</name>
<protein>
    <submittedName>
        <fullName evidence="1">Uncharacterized protein</fullName>
    </submittedName>
</protein>
<keyword evidence="2" id="KW-1185">Reference proteome</keyword>